<dbReference type="Gramene" id="PRQ45538">
    <property type="protein sequence ID" value="PRQ45538"/>
    <property type="gene ID" value="RchiOBHm_Chr3g0492491"/>
</dbReference>
<dbReference type="EMBL" id="PDCK01000041">
    <property type="protein sequence ID" value="PRQ45538.1"/>
    <property type="molecule type" value="Genomic_DNA"/>
</dbReference>
<dbReference type="OrthoDB" id="2129491at2759"/>
<gene>
    <name evidence="2" type="ORF">RchiOBHm_Chr3g0492491</name>
</gene>
<dbReference type="GO" id="GO:0047837">
    <property type="term" value="F:D-xylose 1-dehydrogenase (NADP+) activity"/>
    <property type="evidence" value="ECO:0007669"/>
    <property type="project" value="UniProtKB-EC"/>
</dbReference>
<comment type="caution">
    <text evidence="2">The sequence shown here is derived from an EMBL/GenBank/DDBJ whole genome shotgun (WGS) entry which is preliminary data.</text>
</comment>
<dbReference type="Gene3D" id="3.40.50.720">
    <property type="entry name" value="NAD(P)-binding Rossmann-like Domain"/>
    <property type="match status" value="1"/>
</dbReference>
<dbReference type="Proteomes" id="UP000238479">
    <property type="component" value="Chromosome 3"/>
</dbReference>
<dbReference type="SUPFAM" id="SSF51735">
    <property type="entry name" value="NAD(P)-binding Rossmann-fold domains"/>
    <property type="match status" value="1"/>
</dbReference>
<evidence type="ECO:0000313" key="3">
    <source>
        <dbReference type="Proteomes" id="UP000238479"/>
    </source>
</evidence>
<dbReference type="PANTHER" id="PTHR46368">
    <property type="match status" value="1"/>
</dbReference>
<dbReference type="InterPro" id="IPR000683">
    <property type="entry name" value="Gfo/Idh/MocA-like_OxRdtase_N"/>
</dbReference>
<keyword evidence="2" id="KW-0560">Oxidoreductase</keyword>
<evidence type="ECO:0000259" key="1">
    <source>
        <dbReference type="Pfam" id="PF01408"/>
    </source>
</evidence>
<sequence>MRPKMMRPKDPPNHFTISTYEEWIRRYFHTLHHTHKGQEPEPEAMSENPKIRFGILGCADIARKVARAINLAPNSTLYAIASRSIEKAHKFAANNGLSTQTLNVYGSYDQLLDDPCVDAVYVPLPTSLHLHWAVLAARKKKHLLLEKPAALDVGELDQILQACQSNGVQFMSGSMWLHHPRTAKLKDLISDSKLFGQINYIHSSSTLPGTKEFFENNIRVKPDLDALGALGALGWYCIEAILWAKDYQLPTIVTALPDVTKNSAGVILSFTASIQWEPLDPTVATIHCSFLSHTSMDLAISASNGTVRCNDYIIPYAENYSSFEFTTGAKFAELHIGWSVVPEEVRVVSQLPQEALMVQELSRLAEGIREFGCNPDQKWPQISRNTQLVLDAVKKSIDLGFEPVRVLF</sequence>
<proteinExistence type="predicted"/>
<dbReference type="OMA" id="NIAWRAW"/>
<dbReference type="InterPro" id="IPR036291">
    <property type="entry name" value="NAD(P)-bd_dom_sf"/>
</dbReference>
<organism evidence="2 3">
    <name type="scientific">Rosa chinensis</name>
    <name type="common">China rose</name>
    <dbReference type="NCBI Taxonomy" id="74649"/>
    <lineage>
        <taxon>Eukaryota</taxon>
        <taxon>Viridiplantae</taxon>
        <taxon>Streptophyta</taxon>
        <taxon>Embryophyta</taxon>
        <taxon>Tracheophyta</taxon>
        <taxon>Spermatophyta</taxon>
        <taxon>Magnoliopsida</taxon>
        <taxon>eudicotyledons</taxon>
        <taxon>Gunneridae</taxon>
        <taxon>Pentapetalae</taxon>
        <taxon>rosids</taxon>
        <taxon>fabids</taxon>
        <taxon>Rosales</taxon>
        <taxon>Rosaceae</taxon>
        <taxon>Rosoideae</taxon>
        <taxon>Rosoideae incertae sedis</taxon>
        <taxon>Rosa</taxon>
    </lineage>
</organism>
<dbReference type="AlphaFoldDB" id="A0A2P6RGH9"/>
<dbReference type="EC" id="1.1.1.179" evidence="2"/>
<dbReference type="PANTHER" id="PTHR46368:SF5">
    <property type="entry name" value="NAD(P)-BINDING ROSSMANN-FOLD SUPERFAMILY PROTEIN"/>
    <property type="match status" value="1"/>
</dbReference>
<dbReference type="Gene3D" id="3.30.360.10">
    <property type="entry name" value="Dihydrodipicolinate Reductase, domain 2"/>
    <property type="match status" value="1"/>
</dbReference>
<reference evidence="2 3" key="1">
    <citation type="journal article" date="2018" name="Nat. Genet.">
        <title>The Rosa genome provides new insights in the design of modern roses.</title>
        <authorList>
            <person name="Bendahmane M."/>
        </authorList>
    </citation>
    <scope>NUCLEOTIDE SEQUENCE [LARGE SCALE GENOMIC DNA]</scope>
    <source>
        <strain evidence="3">cv. Old Blush</strain>
    </source>
</reference>
<accession>A0A2P6RGH9</accession>
<dbReference type="SUPFAM" id="SSF55347">
    <property type="entry name" value="Glyceraldehyde-3-phosphate dehydrogenase-like, C-terminal domain"/>
    <property type="match status" value="1"/>
</dbReference>
<dbReference type="STRING" id="74649.A0A2P6RGH9"/>
<protein>
    <submittedName>
        <fullName evidence="2">Putative D-xylose 1-dehydrogenase (NADP(+))</fullName>
        <ecNumber evidence="2">1.1.1.179</ecNumber>
    </submittedName>
</protein>
<dbReference type="GO" id="GO:0000166">
    <property type="term" value="F:nucleotide binding"/>
    <property type="evidence" value="ECO:0007669"/>
    <property type="project" value="InterPro"/>
</dbReference>
<dbReference type="Pfam" id="PF01408">
    <property type="entry name" value="GFO_IDH_MocA"/>
    <property type="match status" value="1"/>
</dbReference>
<keyword evidence="3" id="KW-1185">Reference proteome</keyword>
<evidence type="ECO:0000313" key="2">
    <source>
        <dbReference type="EMBL" id="PRQ45538.1"/>
    </source>
</evidence>
<feature type="domain" description="Gfo/Idh/MocA-like oxidoreductase N-terminal" evidence="1">
    <location>
        <begin position="51"/>
        <end position="173"/>
    </location>
</feature>
<name>A0A2P6RGH9_ROSCH</name>